<accession>A0A5P8K915</accession>
<protein>
    <submittedName>
        <fullName evidence="2">Trypsin-like peptidase domain-containing protein</fullName>
    </submittedName>
</protein>
<organism evidence="2 3">
    <name type="scientific">Streptomyces phaeolivaceus</name>
    <dbReference type="NCBI Taxonomy" id="2653200"/>
    <lineage>
        <taxon>Bacteria</taxon>
        <taxon>Bacillati</taxon>
        <taxon>Actinomycetota</taxon>
        <taxon>Actinomycetes</taxon>
        <taxon>Kitasatosporales</taxon>
        <taxon>Streptomycetaceae</taxon>
        <taxon>Streptomyces</taxon>
    </lineage>
</organism>
<evidence type="ECO:0000313" key="2">
    <source>
        <dbReference type="EMBL" id="QFQ99496.1"/>
    </source>
</evidence>
<dbReference type="InterPro" id="IPR009003">
    <property type="entry name" value="Peptidase_S1_PA"/>
</dbReference>
<dbReference type="EMBL" id="CP045096">
    <property type="protein sequence ID" value="QFQ99496.1"/>
    <property type="molecule type" value="Genomic_DNA"/>
</dbReference>
<dbReference type="AlphaFoldDB" id="A0A5P8K915"/>
<sequence length="442" mass="48043">MLVDQDTALTCAHVVRVPDAVMWVEFAENSEIEAVSARVPPGGWLVEGHGEGEGGEDVAVLRLDSPRPQARPARLETALWGGMEVSATGYAEGFDDGMSLWGRIGGVSGERVQLDAVTKAEVVRRGFSGAAVCTRPGEGRPARVVGLVVSWRGDMGELLPENNRLAFSYLIPVARIAELSPVVEELSGPDAWDHGFEERLSRWFGDPDEEPVKITVVPPGSGKRRSLRHLLHRADLVYRGGGSSRPDLADHALGHIAFPPGRYLAYWDWLLGTGPRPDRTPGRPELTPGPPPASAADHIPFAAPVSGRGVTVVVDGLDEEPEPGPLIELLARLRSFGFRALLVFRHEGGTGWTAARDVLLGPALLAHADALLVRLERAEFSRAVRHGVVDSASLGSLTETADRRRSERRRIDETIDPQQRLARSRELIRTLRADLRRSGDRG</sequence>
<keyword evidence="3" id="KW-1185">Reference proteome</keyword>
<dbReference type="Pfam" id="PF13365">
    <property type="entry name" value="Trypsin_2"/>
    <property type="match status" value="1"/>
</dbReference>
<evidence type="ECO:0000256" key="1">
    <source>
        <dbReference type="SAM" id="MobiDB-lite"/>
    </source>
</evidence>
<evidence type="ECO:0000313" key="3">
    <source>
        <dbReference type="Proteomes" id="UP000327294"/>
    </source>
</evidence>
<feature type="region of interest" description="Disordered" evidence="1">
    <location>
        <begin position="277"/>
        <end position="296"/>
    </location>
</feature>
<dbReference type="KEGG" id="sphv:F9278_28830"/>
<dbReference type="SUPFAM" id="SSF50494">
    <property type="entry name" value="Trypsin-like serine proteases"/>
    <property type="match status" value="1"/>
</dbReference>
<proteinExistence type="predicted"/>
<name>A0A5P8K915_9ACTN</name>
<dbReference type="Proteomes" id="UP000327294">
    <property type="component" value="Chromosome"/>
</dbReference>
<reference evidence="2 3" key="1">
    <citation type="submission" date="2019-10" db="EMBL/GenBank/DDBJ databases">
        <title>Streptomyces sp. strain GY16 isolated from leaves of Broussonetia papyrifera.</title>
        <authorList>
            <person name="Mo P."/>
        </authorList>
    </citation>
    <scope>NUCLEOTIDE SEQUENCE [LARGE SCALE GENOMIC DNA]</scope>
    <source>
        <strain evidence="2 3">GY16</strain>
    </source>
</reference>
<gene>
    <name evidence="2" type="ORF">F9278_28830</name>
</gene>